<comment type="caution">
    <text evidence="1">The sequence shown here is derived from an EMBL/GenBank/DDBJ whole genome shotgun (WGS) entry which is preliminary data.</text>
</comment>
<accession>A0A4R0NP10</accession>
<name>A0A4R0NP10_9SPHI</name>
<dbReference type="EMBL" id="SJSL01000001">
    <property type="protein sequence ID" value="TCD02496.1"/>
    <property type="molecule type" value="Genomic_DNA"/>
</dbReference>
<keyword evidence="2" id="KW-1185">Reference proteome</keyword>
<dbReference type="Proteomes" id="UP000293347">
    <property type="component" value="Unassembled WGS sequence"/>
</dbReference>
<dbReference type="Pfam" id="PF14345">
    <property type="entry name" value="GDYXXLXY"/>
    <property type="match status" value="1"/>
</dbReference>
<proteinExistence type="predicted"/>
<dbReference type="AlphaFoldDB" id="A0A4R0NP10"/>
<organism evidence="1 2">
    <name type="scientific">Pedobacter psychroterrae</name>
    <dbReference type="NCBI Taxonomy" id="2530453"/>
    <lineage>
        <taxon>Bacteria</taxon>
        <taxon>Pseudomonadati</taxon>
        <taxon>Bacteroidota</taxon>
        <taxon>Sphingobacteriia</taxon>
        <taxon>Sphingobacteriales</taxon>
        <taxon>Sphingobacteriaceae</taxon>
        <taxon>Pedobacter</taxon>
    </lineage>
</organism>
<protein>
    <recommendedName>
        <fullName evidence="3">Membrane-anchored protein</fullName>
    </recommendedName>
</protein>
<dbReference type="InterPro" id="IPR025833">
    <property type="entry name" value="GDYXXLXY"/>
</dbReference>
<evidence type="ECO:0008006" key="3">
    <source>
        <dbReference type="Google" id="ProtNLM"/>
    </source>
</evidence>
<evidence type="ECO:0000313" key="2">
    <source>
        <dbReference type="Proteomes" id="UP000293347"/>
    </source>
</evidence>
<sequence>MNKVKGIVILVNLVLLLGYINWSIAAKEKTLNSGQLVLLELAPVDPRSLMQGDYMRLNYAIAFRPGDKSKLAKRGYCIVKLDSNKVARFVRYQDKMLPLKAGEQPIKYFSKGSRFLPVNLGAESYFFEEGTGKKYEQAKYGGLMIDSEGNSILTGLYGENFRLIL</sequence>
<reference evidence="1 2" key="1">
    <citation type="submission" date="2019-02" db="EMBL/GenBank/DDBJ databases">
        <title>Pedobacter sp. RP-1-14 sp. nov., isolated from Arctic soil.</title>
        <authorList>
            <person name="Dahal R.H."/>
        </authorList>
    </citation>
    <scope>NUCLEOTIDE SEQUENCE [LARGE SCALE GENOMIC DNA]</scope>
    <source>
        <strain evidence="1 2">RP-1-14</strain>
    </source>
</reference>
<dbReference type="RefSeq" id="WP_131592090.1">
    <property type="nucleotide sequence ID" value="NZ_SJSL01000001.1"/>
</dbReference>
<dbReference type="OrthoDB" id="4868247at2"/>
<evidence type="ECO:0000313" key="1">
    <source>
        <dbReference type="EMBL" id="TCD02496.1"/>
    </source>
</evidence>
<gene>
    <name evidence="1" type="ORF">EZ437_00470</name>
</gene>